<evidence type="ECO:0000313" key="4">
    <source>
        <dbReference type="EMBL" id="CAL1164403.1"/>
    </source>
</evidence>
<dbReference type="InterPro" id="IPR001680">
    <property type="entry name" value="WD40_rpt"/>
</dbReference>
<dbReference type="GO" id="GO:0006261">
    <property type="term" value="P:DNA-templated DNA replication"/>
    <property type="evidence" value="ECO:0007669"/>
    <property type="project" value="TreeGrafter"/>
</dbReference>
<feature type="region of interest" description="Disordered" evidence="1">
    <location>
        <begin position="325"/>
        <end position="358"/>
    </location>
</feature>
<dbReference type="SMART" id="SM00320">
    <property type="entry name" value="WD40"/>
    <property type="match status" value="3"/>
</dbReference>
<comment type="caution">
    <text evidence="3">The sequence shown here is derived from an EMBL/GenBank/DDBJ whole genome shotgun (WGS) entry which is preliminary data.</text>
</comment>
<reference evidence="3" key="1">
    <citation type="submission" date="2022-10" db="EMBL/GenBank/DDBJ databases">
        <authorList>
            <person name="Chen Y."/>
            <person name="Dougan E. K."/>
            <person name="Chan C."/>
            <person name="Rhodes N."/>
            <person name="Thang M."/>
        </authorList>
    </citation>
    <scope>NUCLEOTIDE SEQUENCE</scope>
</reference>
<dbReference type="AlphaFoldDB" id="A0A9P1DLV6"/>
<dbReference type="Gene3D" id="2.130.10.10">
    <property type="entry name" value="YVTN repeat-like/Quinoprotein amine dehydrogenase"/>
    <property type="match status" value="2"/>
</dbReference>
<dbReference type="EMBL" id="CAMXCT020005001">
    <property type="protein sequence ID" value="CAL1164403.1"/>
    <property type="molecule type" value="Genomic_DNA"/>
</dbReference>
<dbReference type="Proteomes" id="UP001152797">
    <property type="component" value="Unassembled WGS sequence"/>
</dbReference>
<dbReference type="Pfam" id="PF12341">
    <property type="entry name" value="Mcl1_mid"/>
    <property type="match status" value="1"/>
</dbReference>
<organism evidence="3">
    <name type="scientific">Cladocopium goreaui</name>
    <dbReference type="NCBI Taxonomy" id="2562237"/>
    <lineage>
        <taxon>Eukaryota</taxon>
        <taxon>Sar</taxon>
        <taxon>Alveolata</taxon>
        <taxon>Dinophyceae</taxon>
        <taxon>Suessiales</taxon>
        <taxon>Symbiodiniaceae</taxon>
        <taxon>Cladocopium</taxon>
    </lineage>
</organism>
<dbReference type="GO" id="GO:0000278">
    <property type="term" value="P:mitotic cell cycle"/>
    <property type="evidence" value="ECO:0007669"/>
    <property type="project" value="TreeGrafter"/>
</dbReference>
<evidence type="ECO:0000313" key="6">
    <source>
        <dbReference type="Proteomes" id="UP001152797"/>
    </source>
</evidence>
<gene>
    <name evidence="3" type="ORF">C1SCF055_LOCUS36236</name>
</gene>
<feature type="domain" description="WDHD1/CFT4 second beta-propeller" evidence="2">
    <location>
        <begin position="374"/>
        <end position="651"/>
    </location>
</feature>
<dbReference type="EMBL" id="CAMXCT010005001">
    <property type="protein sequence ID" value="CAI4011028.1"/>
    <property type="molecule type" value="Genomic_DNA"/>
</dbReference>
<dbReference type="PANTHER" id="PTHR19932">
    <property type="entry name" value="WD REPEAT AND HMG-BOX DNA BINDING PROTEIN"/>
    <property type="match status" value="1"/>
</dbReference>
<dbReference type="GO" id="GO:0043596">
    <property type="term" value="C:nuclear replication fork"/>
    <property type="evidence" value="ECO:0007669"/>
    <property type="project" value="TreeGrafter"/>
</dbReference>
<dbReference type="EMBL" id="CAMXCT030005001">
    <property type="protein sequence ID" value="CAL4798340.1"/>
    <property type="molecule type" value="Genomic_DNA"/>
</dbReference>
<keyword evidence="5" id="KW-0238">DNA-binding</keyword>
<dbReference type="GO" id="GO:0006281">
    <property type="term" value="P:DNA repair"/>
    <property type="evidence" value="ECO:0007669"/>
    <property type="project" value="TreeGrafter"/>
</dbReference>
<evidence type="ECO:0000256" key="1">
    <source>
        <dbReference type="SAM" id="MobiDB-lite"/>
    </source>
</evidence>
<dbReference type="SUPFAM" id="SSF50978">
    <property type="entry name" value="WD40 repeat-like"/>
    <property type="match status" value="1"/>
</dbReference>
<dbReference type="InterPro" id="IPR015943">
    <property type="entry name" value="WD40/YVTN_repeat-like_dom_sf"/>
</dbReference>
<evidence type="ECO:0000313" key="5">
    <source>
        <dbReference type="EMBL" id="CAL4798340.1"/>
    </source>
</evidence>
<proteinExistence type="predicted"/>
<evidence type="ECO:0000313" key="3">
    <source>
        <dbReference type="EMBL" id="CAI4011028.1"/>
    </source>
</evidence>
<dbReference type="PANTHER" id="PTHR19932:SF10">
    <property type="entry name" value="WD REPEAT AND HMG-BOX DNA-BINDING PROTEIN 1"/>
    <property type="match status" value="1"/>
</dbReference>
<sequence>MDDAADSVFAQVTLTAAPHAKNCEVLRFSEEKLWTCGVDGRLACSSFEGETLGRNWVQRISKLSTETPTAAISSDGRLLAVAEDTDAGFQVWVHQLEKGRMNTSQKPRNAGRFTLPISHLSWHATLPYLCISTDDGKLDVWWETKTEESESKGTASRRQLLRGETHLGGVRCAAIDPQLELLAAAFTCGQLVVLTFPEGAEKHRSNLWPKAVSESDNLRLAWQPNGQRLALPGSPSLRLLPRNFGEIVELKGGHRYSTTMAAWSPSGDVLASASFEAVALWSDDCLRRIFEFKAQPTSFAWSGSFLAVGAEGGHIARLSATIESCNEAEKPQEEEESGSADAPVDHQQAESQADVVQDEPQEPLIFKPAVQGKFQPGGTRRGRRRLLAWNDHGCLKLVISSSGKQRVVEVKYFKCQDPTSGRELKADGVEIGALGPGLCALASPSHVVVHLASLGTFWTQSSFEHHLPGEHIEAVAISRSFVAIFVAPFRLLRLFTPSFIPLGVLAMPMDIVSMVACNHLLFCVFQARAKRDLRLHFSLFDVEKQEKLSSGRLPLSRQSTLRWIGFSADAQGPQPLALDSAGILRALIQNDEWVMSVTPQSWVPVAELDGDCKLWPVWAENGVLRCMEVRPGEEPKVAAQRLTTVNYKLPVSLDGLDADKASGALLKHFLSSKKIQRDSMVRLFEEHVKLKDQEVALDIARCYLGGHKSMKSLKSLVQSAEKAGLNDLALRLEALTDLTDLTDLGTKKRKLGATTA</sequence>
<accession>A0A9P1DLV6</accession>
<dbReference type="InterPro" id="IPR022100">
    <property type="entry name" value="WDHD1/CFT4_beta-prop_2nd"/>
</dbReference>
<dbReference type="GO" id="GO:0003677">
    <property type="term" value="F:DNA binding"/>
    <property type="evidence" value="ECO:0007669"/>
    <property type="project" value="UniProtKB-KW"/>
</dbReference>
<keyword evidence="6" id="KW-1185">Reference proteome</keyword>
<evidence type="ECO:0000259" key="2">
    <source>
        <dbReference type="Pfam" id="PF12341"/>
    </source>
</evidence>
<dbReference type="OrthoDB" id="427368at2759"/>
<dbReference type="GO" id="GO:0003682">
    <property type="term" value="F:chromatin binding"/>
    <property type="evidence" value="ECO:0007669"/>
    <property type="project" value="TreeGrafter"/>
</dbReference>
<protein>
    <submittedName>
        <fullName evidence="5">WD repeat and HMG-box DNA-binding protein 1</fullName>
    </submittedName>
</protein>
<dbReference type="InterPro" id="IPR036322">
    <property type="entry name" value="WD40_repeat_dom_sf"/>
</dbReference>
<reference evidence="4" key="2">
    <citation type="submission" date="2024-04" db="EMBL/GenBank/DDBJ databases">
        <authorList>
            <person name="Chen Y."/>
            <person name="Shah S."/>
            <person name="Dougan E. K."/>
            <person name="Thang M."/>
            <person name="Chan C."/>
        </authorList>
    </citation>
    <scope>NUCLEOTIDE SEQUENCE [LARGE SCALE GENOMIC DNA]</scope>
</reference>
<name>A0A9P1DLV6_9DINO</name>